<dbReference type="SUPFAM" id="SSF56059">
    <property type="entry name" value="Glutathione synthetase ATP-binding domain-like"/>
    <property type="match status" value="2"/>
</dbReference>
<feature type="binding site" evidence="16">
    <location>
        <position position="783"/>
    </location>
    <ligand>
        <name>ATP</name>
        <dbReference type="ChEBI" id="CHEBI:30616"/>
        <label>2</label>
    </ligand>
</feature>
<feature type="binding site" evidence="16">
    <location>
        <position position="284"/>
    </location>
    <ligand>
        <name>Mg(2+)</name>
        <dbReference type="ChEBI" id="CHEBI:18420"/>
        <label>1</label>
    </ligand>
</feature>
<dbReference type="PROSITE" id="PS00866">
    <property type="entry name" value="CPSASE_1"/>
    <property type="match status" value="1"/>
</dbReference>
<evidence type="ECO:0000259" key="17">
    <source>
        <dbReference type="PROSITE" id="PS50975"/>
    </source>
</evidence>
<evidence type="ECO:0000256" key="6">
    <source>
        <dbReference type="ARBA" id="ARBA00022605"/>
    </source>
</evidence>
<feature type="binding site" evidence="16">
    <location>
        <position position="749"/>
    </location>
    <ligand>
        <name>ATP</name>
        <dbReference type="ChEBI" id="CHEBI:30616"/>
        <label>2</label>
    </ligand>
</feature>
<keyword evidence="10 16" id="KW-0067">ATP-binding</keyword>
<feature type="domain" description="MGS-like" evidence="18">
    <location>
        <begin position="933"/>
        <end position="1062"/>
    </location>
</feature>
<dbReference type="Pfam" id="PF02786">
    <property type="entry name" value="CPSase_L_D2"/>
    <property type="match status" value="2"/>
</dbReference>
<dbReference type="FunFam" id="3.40.50.20:FF:000001">
    <property type="entry name" value="Carbamoyl-phosphate synthase large chain"/>
    <property type="match status" value="1"/>
</dbReference>
<name>A0AA45WU01_9CLOT</name>
<comment type="cofactor">
    <cofactor evidence="16">
        <name>Mg(2+)</name>
        <dbReference type="ChEBI" id="CHEBI:18420"/>
    </cofactor>
    <cofactor evidence="16">
        <name>Mn(2+)</name>
        <dbReference type="ChEBI" id="CHEBI:29035"/>
    </cofactor>
    <text evidence="16">Binds 4 Mg(2+) or Mn(2+) ions per subunit.</text>
</comment>
<comment type="pathway">
    <text evidence="2 16">Amino-acid biosynthesis; L-arginine biosynthesis; carbamoyl phosphate from bicarbonate: step 1/1.</text>
</comment>
<dbReference type="GO" id="GO:0004088">
    <property type="term" value="F:carbamoyl-phosphate synthase (glutamine-hydrolyzing) activity"/>
    <property type="evidence" value="ECO:0007669"/>
    <property type="project" value="UniProtKB-UniRule"/>
</dbReference>
<feature type="binding site" evidence="16">
    <location>
        <position position="823"/>
    </location>
    <ligand>
        <name>Mn(2+)</name>
        <dbReference type="ChEBI" id="CHEBI:29035"/>
        <label>3</label>
    </ligand>
</feature>
<feature type="binding site" evidence="16">
    <location>
        <position position="300"/>
    </location>
    <ligand>
        <name>Mn(2+)</name>
        <dbReference type="ChEBI" id="CHEBI:29035"/>
        <label>2</label>
    </ligand>
</feature>
<evidence type="ECO:0000259" key="18">
    <source>
        <dbReference type="PROSITE" id="PS51855"/>
    </source>
</evidence>
<comment type="domain">
    <text evidence="16">The large subunit is composed of 2 ATP-grasp domains that are involved in binding the 2 ATP molecules needed for carbamoyl phosphate synthesis. The N-terminal ATP-grasp domain (referred to as the carboxyphosphate synthetic component) catalyzes the ATP-dependent phosphorylation of hydrogencarbonate to carboxyphosphate and the subsequent nucleophilic attack by ammonia to form a carbamate intermediate. The C-terminal ATP-grasp domain (referred to as the carbamoyl phosphate synthetic component) then catalyzes the phosphorylation of carbamate with the second ATP to form the end product carbamoyl phosphate. The reactive and unstable enzyme intermediates are sequentially channeled from one active site to the next through the interior of the protein over a distance of at least 96 A.</text>
</comment>
<dbReference type="HAMAP" id="MF_01210_A">
    <property type="entry name" value="CPSase_L_chain_A"/>
    <property type="match status" value="1"/>
</dbReference>
<feature type="binding site" evidence="16">
    <location>
        <position position="835"/>
    </location>
    <ligand>
        <name>Mg(2+)</name>
        <dbReference type="ChEBI" id="CHEBI:18420"/>
        <label>3</label>
    </ligand>
</feature>
<dbReference type="PROSITE" id="PS00867">
    <property type="entry name" value="CPSASE_2"/>
    <property type="match status" value="2"/>
</dbReference>
<feature type="binding site" evidence="16">
    <location>
        <position position="780"/>
    </location>
    <ligand>
        <name>ATP</name>
        <dbReference type="ChEBI" id="CHEBI:30616"/>
        <label>2</label>
    </ligand>
</feature>
<dbReference type="GO" id="GO:0005524">
    <property type="term" value="F:ATP binding"/>
    <property type="evidence" value="ECO:0007669"/>
    <property type="project" value="UniProtKB-UniRule"/>
</dbReference>
<evidence type="ECO:0000256" key="10">
    <source>
        <dbReference type="ARBA" id="ARBA00022840"/>
    </source>
</evidence>
<feature type="binding site" evidence="16">
    <location>
        <position position="241"/>
    </location>
    <ligand>
        <name>ATP</name>
        <dbReference type="ChEBI" id="CHEBI:30616"/>
        <label>1</label>
    </ligand>
</feature>
<feature type="domain" description="ATP-grasp" evidence="17">
    <location>
        <begin position="674"/>
        <end position="864"/>
    </location>
</feature>
<dbReference type="FunFam" id="1.10.1030.10:FF:000002">
    <property type="entry name" value="Carbamoyl-phosphate synthase large chain"/>
    <property type="match status" value="1"/>
</dbReference>
<keyword evidence="6 16" id="KW-0028">Amino-acid biosynthesis</keyword>
<feature type="binding site" evidence="16">
    <location>
        <position position="175"/>
    </location>
    <ligand>
        <name>ATP</name>
        <dbReference type="ChEBI" id="CHEBI:30616"/>
        <label>1</label>
    </ligand>
</feature>
<dbReference type="GO" id="GO:0004087">
    <property type="term" value="F:carbamoyl-phosphate synthase (ammonia) activity"/>
    <property type="evidence" value="ECO:0007669"/>
    <property type="project" value="UniProtKB-EC"/>
</dbReference>
<evidence type="ECO:0000256" key="3">
    <source>
        <dbReference type="ARBA" id="ARBA00009799"/>
    </source>
</evidence>
<feature type="binding site" evidence="16">
    <location>
        <position position="781"/>
    </location>
    <ligand>
        <name>ATP</name>
        <dbReference type="ChEBI" id="CHEBI:30616"/>
        <label>2</label>
    </ligand>
</feature>
<keyword evidence="5 16" id="KW-0436">Ligase</keyword>
<protein>
    <recommendedName>
        <fullName evidence="16">Carbamoyl phosphate synthase large chain</fullName>
        <ecNumber evidence="16">6.3.4.16</ecNumber>
        <ecNumber evidence="16">6.3.5.5</ecNumber>
    </recommendedName>
    <alternativeName>
        <fullName evidence="16">Carbamoyl phosphate synthetase ammonia chain</fullName>
    </alternativeName>
</protein>
<feature type="binding site" evidence="16">
    <location>
        <position position="298"/>
    </location>
    <ligand>
        <name>Mn(2+)</name>
        <dbReference type="ChEBI" id="CHEBI:29035"/>
        <label>2</label>
    </ligand>
</feature>
<evidence type="ECO:0000256" key="2">
    <source>
        <dbReference type="ARBA" id="ARBA00005077"/>
    </source>
</evidence>
<dbReference type="InterPro" id="IPR006275">
    <property type="entry name" value="CPSase_lsu"/>
</dbReference>
<feature type="binding site" evidence="16">
    <location>
        <position position="782"/>
    </location>
    <ligand>
        <name>ATP</name>
        <dbReference type="ChEBI" id="CHEBI:30616"/>
        <label>2</label>
    </ligand>
</feature>
<evidence type="ECO:0000256" key="5">
    <source>
        <dbReference type="ARBA" id="ARBA00022598"/>
    </source>
</evidence>
<dbReference type="SUPFAM" id="SSF52335">
    <property type="entry name" value="Methylglyoxal synthase-like"/>
    <property type="match status" value="1"/>
</dbReference>
<dbReference type="InterPro" id="IPR005480">
    <property type="entry name" value="CPSase_lsu_oligo"/>
</dbReference>
<dbReference type="InterPro" id="IPR011761">
    <property type="entry name" value="ATP-grasp"/>
</dbReference>
<feature type="binding site" evidence="16">
    <location>
        <position position="755"/>
    </location>
    <ligand>
        <name>ATP</name>
        <dbReference type="ChEBI" id="CHEBI:30616"/>
        <label>2</label>
    </ligand>
</feature>
<dbReference type="CDD" id="cd01424">
    <property type="entry name" value="MGS_CPS_II"/>
    <property type="match status" value="1"/>
</dbReference>
<dbReference type="EC" id="6.3.4.16" evidence="16"/>
<feature type="binding site" evidence="16">
    <location>
        <position position="751"/>
    </location>
    <ligand>
        <name>ATP</name>
        <dbReference type="ChEBI" id="CHEBI:30616"/>
        <label>2</label>
    </ligand>
</feature>
<dbReference type="Gene3D" id="3.40.50.20">
    <property type="match status" value="2"/>
</dbReference>
<feature type="binding site" evidence="16">
    <location>
        <position position="710"/>
    </location>
    <ligand>
        <name>ATP</name>
        <dbReference type="ChEBI" id="CHEBI:30616"/>
        <label>2</label>
    </ligand>
</feature>
<comment type="subunit">
    <text evidence="16">Composed of two chains; the small (or glutamine) chain promotes the hydrolysis of glutamine to ammonia, which is used by the large (or ammonia) chain to synthesize carbamoyl phosphate. Tetramer of heterodimers (alpha,beta)4.</text>
</comment>
<dbReference type="PANTHER" id="PTHR11405:SF53">
    <property type="entry name" value="CARBAMOYL-PHOSPHATE SYNTHASE [AMMONIA], MITOCHONDRIAL"/>
    <property type="match status" value="1"/>
</dbReference>
<keyword evidence="9 16" id="KW-0547">Nucleotide-binding</keyword>
<feature type="domain" description="ATP-grasp" evidence="17">
    <location>
        <begin position="133"/>
        <end position="327"/>
    </location>
</feature>
<feature type="binding site" evidence="16">
    <location>
        <position position="835"/>
    </location>
    <ligand>
        <name>Mn(2+)</name>
        <dbReference type="ChEBI" id="CHEBI:29035"/>
        <label>4</label>
    </ligand>
</feature>
<dbReference type="Proteomes" id="UP001158066">
    <property type="component" value="Unassembled WGS sequence"/>
</dbReference>
<dbReference type="SMART" id="SM00851">
    <property type="entry name" value="MGS"/>
    <property type="match status" value="1"/>
</dbReference>
<feature type="binding site" evidence="16">
    <location>
        <position position="284"/>
    </location>
    <ligand>
        <name>ATP</name>
        <dbReference type="ChEBI" id="CHEBI:30616"/>
        <label>1</label>
    </ligand>
</feature>
<sequence>MPLNQQLKKVMVIGSGPIIIGQAAEFDYAGTQACLALKEEGIHVVLVNSNPATIMTDPGIADTVYMEPLTPAFIKKIIRKEKPDGLLPTLGGQVGLNLAVELAEEGFLEAEGVTLLGTPVEAIQRAEDRELFNQMLESIGEPIAESRVVDQMTEALAFADVIGYPVIVRPAYTMGGTGGGIAENERELREIARIGLKSSRVNQILVERCVSGWKEIEFEVMRDANNTCITVCSMENVDPVGVHTGDSIVAAPSQTLANQEYQMLRTASLKIIRALGVEGGCNVQYALDPESMNYVVIEVNPRVSRSSALASKATGYPIARIASKIAVGLHLDEIPNPITGMGHAAFEPALDYVVLKIPRWPFDKFALADRKLGTQMKATGEVMALDRSFEGALMKGIRSLELNRNSLILRELSDLTDEALMERIGARDDERIFYIATALYRGMDMMTIHRLTGMDPFFLTKINHLALLERRLEQETLQTLSEDLLREAKAMNLGDDHMAALMGADEMTLRRHRKALGITPAYHMVDTCAGEFPAVTPYFYASYEGTNEAQPTSRRKVLILGSGPIRIGQGVEFDYCTVHSLWALREMGIESIVINNNPETVSTDFNTSDRLYFDPLTTEDVMNVIDLEEPEGVIVQFGGQTAINLAESLEKAGVTILGTSVADIDAAEDRDKFNQLVQSLGIPMPFGKTARSEAEAVACAGEIGFPLVIRPSYVLGGRNMEILYSMEELEEYMTNAALVSPRHPVLLDQYLQGMEVEVDAVSDGEAILVPGIMEHIERAGVHSGDSIAVIPPLHLNRHMQETVMDYTLRLAKALKIKGMINLQFVIRYNRVYLLEVNPRSSRTVPFLSKVTGVPLIKLATQAAMGMSLREQGVRPGLMSPPAGYAVKAPVFSFSKLIEVDTSLGPEMKSTGESIGLDEFYPKALYKALTASGLEVPADGSILVTVADKDKDEAIPIIRELWEIGFSLYATSGTAQALRRGGIEVREVRKLDEPAPNLLNLIQEEKIHLVINTPAKGKQPKRDGFKIRRAAVESGVPCVTSMDTARAVLEVLKSISFKVTGLS</sequence>
<evidence type="ECO:0000256" key="12">
    <source>
        <dbReference type="ARBA" id="ARBA00022975"/>
    </source>
</evidence>
<dbReference type="Gene3D" id="3.30.470.20">
    <property type="entry name" value="ATP-grasp fold, B domain"/>
    <property type="match status" value="2"/>
</dbReference>
<evidence type="ECO:0000256" key="4">
    <source>
        <dbReference type="ARBA" id="ARBA00022571"/>
    </source>
</evidence>
<feature type="binding site" evidence="16">
    <location>
        <position position="129"/>
    </location>
    <ligand>
        <name>ATP</name>
        <dbReference type="ChEBI" id="CHEBI:30616"/>
        <label>1</label>
    </ligand>
</feature>
<feature type="binding site" evidence="16">
    <location>
        <position position="298"/>
    </location>
    <ligand>
        <name>Mg(2+)</name>
        <dbReference type="ChEBI" id="CHEBI:18420"/>
        <label>2</label>
    </ligand>
</feature>
<feature type="binding site" evidence="16">
    <location>
        <position position="215"/>
    </location>
    <ligand>
        <name>ATP</name>
        <dbReference type="ChEBI" id="CHEBI:30616"/>
        <label>1</label>
    </ligand>
</feature>
<feature type="binding site" evidence="16">
    <location>
        <position position="284"/>
    </location>
    <ligand>
        <name>Mn(2+)</name>
        <dbReference type="ChEBI" id="CHEBI:29035"/>
        <label>1</label>
    </ligand>
</feature>
<feature type="binding site" evidence="16">
    <location>
        <position position="243"/>
    </location>
    <ligand>
        <name>ATP</name>
        <dbReference type="ChEBI" id="CHEBI:30616"/>
        <label>1</label>
    </ligand>
</feature>
<dbReference type="PROSITE" id="PS51855">
    <property type="entry name" value="MGS"/>
    <property type="match status" value="1"/>
</dbReference>
<dbReference type="GO" id="GO:0046872">
    <property type="term" value="F:metal ion binding"/>
    <property type="evidence" value="ECO:0007669"/>
    <property type="project" value="UniProtKB-KW"/>
</dbReference>
<dbReference type="GO" id="GO:0044205">
    <property type="term" value="P:'de novo' UMP biosynthetic process"/>
    <property type="evidence" value="ECO:0007669"/>
    <property type="project" value="UniProtKB-UniRule"/>
</dbReference>
<evidence type="ECO:0000256" key="7">
    <source>
        <dbReference type="ARBA" id="ARBA00022723"/>
    </source>
</evidence>
<feature type="binding site" evidence="16">
    <location>
        <position position="835"/>
    </location>
    <ligand>
        <name>Mn(2+)</name>
        <dbReference type="ChEBI" id="CHEBI:29035"/>
        <label>3</label>
    </ligand>
</feature>
<dbReference type="FunFam" id="3.30.470.20:FF:000001">
    <property type="entry name" value="Carbamoyl-phosphate synthase large chain"/>
    <property type="match status" value="1"/>
</dbReference>
<comment type="catalytic activity">
    <reaction evidence="15 16">
        <text>hydrogencarbonate + L-glutamine + 2 ATP + H2O = carbamoyl phosphate + L-glutamate + 2 ADP + phosphate + 2 H(+)</text>
        <dbReference type="Rhea" id="RHEA:18633"/>
        <dbReference type="ChEBI" id="CHEBI:15377"/>
        <dbReference type="ChEBI" id="CHEBI:15378"/>
        <dbReference type="ChEBI" id="CHEBI:17544"/>
        <dbReference type="ChEBI" id="CHEBI:29985"/>
        <dbReference type="ChEBI" id="CHEBI:30616"/>
        <dbReference type="ChEBI" id="CHEBI:43474"/>
        <dbReference type="ChEBI" id="CHEBI:58228"/>
        <dbReference type="ChEBI" id="CHEBI:58359"/>
        <dbReference type="ChEBI" id="CHEBI:456216"/>
        <dbReference type="EC" id="6.3.5.5"/>
    </reaction>
</comment>
<dbReference type="EC" id="6.3.5.5" evidence="16"/>
<dbReference type="PANTHER" id="PTHR11405">
    <property type="entry name" value="CARBAMOYLTRANSFERASE FAMILY MEMBER"/>
    <property type="match status" value="1"/>
</dbReference>
<dbReference type="InterPro" id="IPR016185">
    <property type="entry name" value="PreATP-grasp_dom_sf"/>
</dbReference>
<dbReference type="AlphaFoldDB" id="A0AA45WU01"/>
<evidence type="ECO:0000313" key="19">
    <source>
        <dbReference type="EMBL" id="SMP44475.1"/>
    </source>
</evidence>
<evidence type="ECO:0000256" key="16">
    <source>
        <dbReference type="HAMAP-Rule" id="MF_01210"/>
    </source>
</evidence>
<dbReference type="InterPro" id="IPR036914">
    <property type="entry name" value="MGS-like_dom_sf"/>
</dbReference>
<feature type="binding site" evidence="16">
    <location>
        <position position="837"/>
    </location>
    <ligand>
        <name>Mg(2+)</name>
        <dbReference type="ChEBI" id="CHEBI:18420"/>
        <label>4</label>
    </ligand>
</feature>
<comment type="caution">
    <text evidence="16">Lacks conserved residue(s) required for the propagation of feature annotation.</text>
</comment>
<dbReference type="Pfam" id="PF02787">
    <property type="entry name" value="CPSase_L_D3"/>
    <property type="match status" value="1"/>
</dbReference>
<feature type="binding site" evidence="16">
    <location>
        <position position="300"/>
    </location>
    <ligand>
        <name>Mg(2+)</name>
        <dbReference type="ChEBI" id="CHEBI:18420"/>
        <label>2</label>
    </ligand>
</feature>
<dbReference type="SUPFAM" id="SSF48108">
    <property type="entry name" value="Carbamoyl phosphate synthetase, large subunit connection domain"/>
    <property type="match status" value="1"/>
</dbReference>
<dbReference type="Gene3D" id="3.40.50.1380">
    <property type="entry name" value="Methylglyoxal synthase-like domain"/>
    <property type="match status" value="1"/>
</dbReference>
<comment type="caution">
    <text evidence="19">The sequence shown here is derived from an EMBL/GenBank/DDBJ whole genome shotgun (WGS) entry which is preliminary data.</text>
</comment>
<comment type="catalytic activity">
    <reaction evidence="14 16">
        <text>hydrogencarbonate + NH4(+) + 2 ATP = carbamoyl phosphate + 2 ADP + phosphate + 2 H(+)</text>
        <dbReference type="Rhea" id="RHEA:18029"/>
        <dbReference type="ChEBI" id="CHEBI:15378"/>
        <dbReference type="ChEBI" id="CHEBI:17544"/>
        <dbReference type="ChEBI" id="CHEBI:28938"/>
        <dbReference type="ChEBI" id="CHEBI:30616"/>
        <dbReference type="ChEBI" id="CHEBI:43474"/>
        <dbReference type="ChEBI" id="CHEBI:58228"/>
        <dbReference type="ChEBI" id="CHEBI:456216"/>
        <dbReference type="EC" id="6.3.4.16"/>
    </reaction>
</comment>
<feature type="binding site" evidence="16">
    <location>
        <position position="835"/>
    </location>
    <ligand>
        <name>ATP</name>
        <dbReference type="ChEBI" id="CHEBI:30616"/>
        <label>2</label>
    </ligand>
</feature>
<dbReference type="PRINTS" id="PR00098">
    <property type="entry name" value="CPSASE"/>
</dbReference>
<dbReference type="InterPro" id="IPR011607">
    <property type="entry name" value="MGS-like_dom"/>
</dbReference>
<feature type="binding site" evidence="16">
    <location>
        <position position="169"/>
    </location>
    <ligand>
        <name>ATP</name>
        <dbReference type="ChEBI" id="CHEBI:30616"/>
        <label>1</label>
    </ligand>
</feature>
<keyword evidence="11" id="KW-0460">Magnesium</keyword>
<keyword evidence="13" id="KW-0464">Manganese</keyword>
<feature type="binding site" evidence="16">
    <location>
        <position position="298"/>
    </location>
    <ligand>
        <name>ATP</name>
        <dbReference type="ChEBI" id="CHEBI:30616"/>
        <label>1</label>
    </ligand>
</feature>
<evidence type="ECO:0000256" key="13">
    <source>
        <dbReference type="ARBA" id="ARBA00023211"/>
    </source>
</evidence>
<dbReference type="InterPro" id="IPR005483">
    <property type="entry name" value="CPSase_dom"/>
</dbReference>
<evidence type="ECO:0000256" key="8">
    <source>
        <dbReference type="ARBA" id="ARBA00022737"/>
    </source>
</evidence>
<comment type="cofactor">
    <cofactor evidence="1">
        <name>Mn(2+)</name>
        <dbReference type="ChEBI" id="CHEBI:29035"/>
    </cofactor>
</comment>
<keyword evidence="4 16" id="KW-0055">Arginine biosynthesis</keyword>
<feature type="binding site" evidence="16">
    <location>
        <position position="176"/>
    </location>
    <ligand>
        <name>ATP</name>
        <dbReference type="ChEBI" id="CHEBI:30616"/>
        <label>1</label>
    </ligand>
</feature>
<dbReference type="GO" id="GO:0006541">
    <property type="term" value="P:glutamine metabolic process"/>
    <property type="evidence" value="ECO:0007669"/>
    <property type="project" value="TreeGrafter"/>
</dbReference>
<feature type="region of interest" description="Carboxyphosphate synthetic domain" evidence="16">
    <location>
        <begin position="1"/>
        <end position="401"/>
    </location>
</feature>
<comment type="pathway">
    <text evidence="16">Pyrimidine metabolism; UMP biosynthesis via de novo pathway; (S)-dihydroorotate from bicarbonate: step 1/3.</text>
</comment>
<dbReference type="HAMAP" id="MF_01210_B">
    <property type="entry name" value="CPSase_L_chain_B"/>
    <property type="match status" value="1"/>
</dbReference>
<evidence type="ECO:0000313" key="20">
    <source>
        <dbReference type="Proteomes" id="UP001158066"/>
    </source>
</evidence>
<feature type="binding site" evidence="16">
    <location>
        <position position="298"/>
    </location>
    <ligand>
        <name>Mn(2+)</name>
        <dbReference type="ChEBI" id="CHEBI:29035"/>
        <label>1</label>
    </ligand>
</feature>
<organism evidence="19 20">
    <name type="scientific">Anoxynatronum buryatiense</name>
    <dbReference type="NCBI Taxonomy" id="489973"/>
    <lineage>
        <taxon>Bacteria</taxon>
        <taxon>Bacillati</taxon>
        <taxon>Bacillota</taxon>
        <taxon>Clostridia</taxon>
        <taxon>Eubacteriales</taxon>
        <taxon>Clostridiaceae</taxon>
        <taxon>Anoxynatronum</taxon>
    </lineage>
</organism>
<dbReference type="Pfam" id="PF02142">
    <property type="entry name" value="MGS"/>
    <property type="match status" value="1"/>
</dbReference>
<evidence type="ECO:0000256" key="15">
    <source>
        <dbReference type="ARBA" id="ARBA00048816"/>
    </source>
</evidence>
<feature type="binding site" evidence="16">
    <location>
        <position position="837"/>
    </location>
    <ligand>
        <name>Mn(2+)</name>
        <dbReference type="ChEBI" id="CHEBI:29035"/>
        <label>4</label>
    </ligand>
</feature>
<feature type="binding site" evidence="16">
    <location>
        <position position="823"/>
    </location>
    <ligand>
        <name>ATP</name>
        <dbReference type="ChEBI" id="CHEBI:30616"/>
        <label>2</label>
    </ligand>
</feature>
<keyword evidence="8 16" id="KW-0677">Repeat</keyword>
<reference evidence="19" key="1">
    <citation type="submission" date="2017-05" db="EMBL/GenBank/DDBJ databases">
        <authorList>
            <person name="Varghese N."/>
            <person name="Submissions S."/>
        </authorList>
    </citation>
    <scope>NUCLEOTIDE SEQUENCE</scope>
    <source>
        <strain evidence="19">Su22</strain>
    </source>
</reference>
<proteinExistence type="inferred from homology"/>
<dbReference type="GO" id="GO:0006526">
    <property type="term" value="P:L-arginine biosynthetic process"/>
    <property type="evidence" value="ECO:0007669"/>
    <property type="project" value="UniProtKB-UniRule"/>
</dbReference>
<feature type="binding site" evidence="16">
    <location>
        <position position="823"/>
    </location>
    <ligand>
        <name>Mg(2+)</name>
        <dbReference type="ChEBI" id="CHEBI:18420"/>
        <label>3</label>
    </ligand>
</feature>
<dbReference type="NCBIfam" id="NF009455">
    <property type="entry name" value="PRK12815.1"/>
    <property type="match status" value="1"/>
</dbReference>
<dbReference type="InterPro" id="IPR058047">
    <property type="entry name" value="CPSase_preATP-grasp"/>
</dbReference>
<dbReference type="Gene3D" id="1.10.1030.10">
    <property type="entry name" value="Carbamoyl-phosphate synthetase, large subunit oligomerisation domain"/>
    <property type="match status" value="1"/>
</dbReference>
<feature type="binding site" evidence="16">
    <location>
        <position position="242"/>
    </location>
    <ligand>
        <name>ATP</name>
        <dbReference type="ChEBI" id="CHEBI:30616"/>
        <label>1</label>
    </ligand>
</feature>
<dbReference type="NCBIfam" id="NF003671">
    <property type="entry name" value="PRK05294.1"/>
    <property type="match status" value="1"/>
</dbReference>
<keyword evidence="7" id="KW-0479">Metal-binding</keyword>
<feature type="binding site" evidence="16">
    <location>
        <position position="210"/>
    </location>
    <ligand>
        <name>ATP</name>
        <dbReference type="ChEBI" id="CHEBI:30616"/>
        <label>1</label>
    </ligand>
</feature>
<dbReference type="NCBIfam" id="TIGR01369">
    <property type="entry name" value="CPSaseII_lrg"/>
    <property type="match status" value="1"/>
</dbReference>
<gene>
    <name evidence="16" type="primary">carB</name>
    <name evidence="19" type="ORF">SAMN06296020_102191</name>
</gene>
<evidence type="ECO:0000256" key="11">
    <source>
        <dbReference type="ARBA" id="ARBA00022842"/>
    </source>
</evidence>
<accession>A0AA45WU01</accession>
<dbReference type="InterPro" id="IPR033937">
    <property type="entry name" value="MGS_CPS_CarB"/>
</dbReference>
<dbReference type="FunFam" id="3.40.50.20:FF:000002">
    <property type="entry name" value="Carbamoyl-phosphate synthase large chain"/>
    <property type="match status" value="1"/>
</dbReference>
<keyword evidence="20" id="KW-1185">Reference proteome</keyword>
<dbReference type="SMART" id="SM01096">
    <property type="entry name" value="CPSase_L_D3"/>
    <property type="match status" value="1"/>
</dbReference>
<comment type="similarity">
    <text evidence="3 16">Belongs to the CarB family.</text>
</comment>
<dbReference type="GO" id="GO:0005737">
    <property type="term" value="C:cytoplasm"/>
    <property type="evidence" value="ECO:0007669"/>
    <property type="project" value="TreeGrafter"/>
</dbReference>
<feature type="region of interest" description="Carbamoyl phosphate synthetic domain" evidence="16">
    <location>
        <begin position="550"/>
        <end position="932"/>
    </location>
</feature>
<feature type="binding site" evidence="16">
    <location>
        <position position="835"/>
    </location>
    <ligand>
        <name>Mg(2+)</name>
        <dbReference type="ChEBI" id="CHEBI:18420"/>
        <label>4</label>
    </ligand>
</feature>
<evidence type="ECO:0000256" key="9">
    <source>
        <dbReference type="ARBA" id="ARBA00022741"/>
    </source>
</evidence>
<feature type="region of interest" description="Allosteric domain" evidence="16">
    <location>
        <begin position="933"/>
        <end position="1062"/>
    </location>
</feature>
<dbReference type="Pfam" id="PF25596">
    <property type="entry name" value="CPSase_L_D1"/>
    <property type="match status" value="2"/>
</dbReference>
<dbReference type="FunFam" id="3.30.470.20:FF:000026">
    <property type="entry name" value="Carbamoyl-phosphate synthase large chain"/>
    <property type="match status" value="1"/>
</dbReference>
<evidence type="ECO:0000256" key="14">
    <source>
        <dbReference type="ARBA" id="ARBA00047359"/>
    </source>
</evidence>
<dbReference type="PROSITE" id="PS50975">
    <property type="entry name" value="ATP_GRASP"/>
    <property type="match status" value="2"/>
</dbReference>
<feature type="binding site" evidence="16">
    <location>
        <position position="298"/>
    </location>
    <ligand>
        <name>Mg(2+)</name>
        <dbReference type="ChEBI" id="CHEBI:18420"/>
        <label>1</label>
    </ligand>
</feature>
<evidence type="ECO:0000256" key="1">
    <source>
        <dbReference type="ARBA" id="ARBA00001936"/>
    </source>
</evidence>
<dbReference type="InterPro" id="IPR036897">
    <property type="entry name" value="CarbamoylP_synth_lsu_oligo_sf"/>
</dbReference>
<dbReference type="EMBL" id="FXUF01000002">
    <property type="protein sequence ID" value="SMP44475.1"/>
    <property type="molecule type" value="Genomic_DNA"/>
</dbReference>
<comment type="function">
    <text evidence="16">Large subunit of the glutamine-dependent carbamoyl phosphate synthetase (CPSase). CPSase catalyzes the formation of carbamoyl phosphate from the ammonia moiety of glutamine, carbonate, and phosphate donated by ATP, constituting the first step of 2 biosynthetic pathways, one leading to arginine and/or urea and the other to pyrimidine nucleotides. The large subunit (synthetase) binds the substrates ammonia (free or transferred from glutamine from the small subunit), hydrogencarbonate and ATP and carries out an ATP-coupled ligase reaction, activating hydrogencarbonate by forming carboxy phosphate which reacts with ammonia to form carbamoyl phosphate.</text>
</comment>
<dbReference type="SUPFAM" id="SSF52440">
    <property type="entry name" value="PreATP-grasp domain"/>
    <property type="match status" value="2"/>
</dbReference>
<dbReference type="RefSeq" id="WP_283408101.1">
    <property type="nucleotide sequence ID" value="NZ_FXUF01000002.1"/>
</dbReference>
<keyword evidence="12 16" id="KW-0665">Pyrimidine biosynthesis</keyword>
<dbReference type="InterPro" id="IPR005479">
    <property type="entry name" value="CPAse_ATP-bd"/>
</dbReference>
<feature type="binding site" evidence="16">
    <location>
        <position position="208"/>
    </location>
    <ligand>
        <name>ATP</name>
        <dbReference type="ChEBI" id="CHEBI:30616"/>
        <label>1</label>
    </ligand>
</feature>